<dbReference type="InterPro" id="IPR014721">
    <property type="entry name" value="Ribsml_uS5_D2-typ_fold_subgr"/>
</dbReference>
<reference evidence="5" key="1">
    <citation type="journal article" date="2014" name="Front. Microbiol.">
        <title>High frequency of phylogenetically diverse reductive dehalogenase-homologous genes in deep subseafloor sedimentary metagenomes.</title>
        <authorList>
            <person name="Kawai M."/>
            <person name="Futagami T."/>
            <person name="Toyoda A."/>
            <person name="Takaki Y."/>
            <person name="Nishi S."/>
            <person name="Hori S."/>
            <person name="Arai W."/>
            <person name="Tsubouchi T."/>
            <person name="Morono Y."/>
            <person name="Uchiyama I."/>
            <person name="Ito T."/>
            <person name="Fujiyama A."/>
            <person name="Inagaki F."/>
            <person name="Takami H."/>
        </authorList>
    </citation>
    <scope>NUCLEOTIDE SEQUENCE</scope>
    <source>
        <strain evidence="5">Expedition CK06-06</strain>
    </source>
</reference>
<comment type="caution">
    <text evidence="5">The sequence shown here is derived from an EMBL/GenBank/DDBJ whole genome shotgun (WGS) entry which is preliminary data.</text>
</comment>
<evidence type="ECO:0000256" key="3">
    <source>
        <dbReference type="ARBA" id="ARBA00023274"/>
    </source>
</evidence>
<dbReference type="GO" id="GO:0003735">
    <property type="term" value="F:structural constituent of ribosome"/>
    <property type="evidence" value="ECO:0007669"/>
    <property type="project" value="InterPro"/>
</dbReference>
<accession>X1MB30</accession>
<evidence type="ECO:0000313" key="5">
    <source>
        <dbReference type="EMBL" id="GAI28862.1"/>
    </source>
</evidence>
<sequence length="156" mass="18001">MVKTKKTTKKKTKPAKKAKKEIKPKKKAKYFEAVGRRKTATARVRLFTQGEKGMTINNKSCKVYFPIPSLQKIVGDPLEKLKWQDKFRISVVVRGGGLTGQAEAIRHGIARALIALNPDFKKRLRKLGFLTRDPRMRERKKFGLKRARRGPQWSKR</sequence>
<dbReference type="EMBL" id="BARV01021896">
    <property type="protein sequence ID" value="GAI28862.1"/>
    <property type="molecule type" value="Genomic_DNA"/>
</dbReference>
<dbReference type="NCBIfam" id="NF001099">
    <property type="entry name" value="PRK00132.1"/>
    <property type="match status" value="1"/>
</dbReference>
<evidence type="ECO:0000256" key="4">
    <source>
        <dbReference type="SAM" id="MobiDB-lite"/>
    </source>
</evidence>
<dbReference type="InterPro" id="IPR000754">
    <property type="entry name" value="Ribosomal_uS9"/>
</dbReference>
<evidence type="ECO:0008006" key="6">
    <source>
        <dbReference type="Google" id="ProtNLM"/>
    </source>
</evidence>
<organism evidence="5">
    <name type="scientific">marine sediment metagenome</name>
    <dbReference type="NCBI Taxonomy" id="412755"/>
    <lineage>
        <taxon>unclassified sequences</taxon>
        <taxon>metagenomes</taxon>
        <taxon>ecological metagenomes</taxon>
    </lineage>
</organism>
<dbReference type="AlphaFoldDB" id="X1MB30"/>
<keyword evidence="2" id="KW-0689">Ribosomal protein</keyword>
<evidence type="ECO:0000256" key="2">
    <source>
        <dbReference type="ARBA" id="ARBA00022980"/>
    </source>
</evidence>
<dbReference type="InterPro" id="IPR023035">
    <property type="entry name" value="Ribosomal_uS9_bac/plastid"/>
</dbReference>
<proteinExistence type="inferred from homology"/>
<dbReference type="FunFam" id="3.30.230.10:FF:000001">
    <property type="entry name" value="30S ribosomal protein S9"/>
    <property type="match status" value="1"/>
</dbReference>
<comment type="similarity">
    <text evidence="1">Belongs to the universal ribosomal protein uS9 family.</text>
</comment>
<dbReference type="GO" id="GO:0022627">
    <property type="term" value="C:cytosolic small ribosomal subunit"/>
    <property type="evidence" value="ECO:0007669"/>
    <property type="project" value="TreeGrafter"/>
</dbReference>
<dbReference type="InterPro" id="IPR020568">
    <property type="entry name" value="Ribosomal_Su5_D2-typ_SF"/>
</dbReference>
<dbReference type="Pfam" id="PF00380">
    <property type="entry name" value="Ribosomal_S9"/>
    <property type="match status" value="1"/>
</dbReference>
<dbReference type="GO" id="GO:0003723">
    <property type="term" value="F:RNA binding"/>
    <property type="evidence" value="ECO:0007669"/>
    <property type="project" value="TreeGrafter"/>
</dbReference>
<dbReference type="InterPro" id="IPR020574">
    <property type="entry name" value="Ribosomal_uS9_CS"/>
</dbReference>
<dbReference type="PANTHER" id="PTHR21569">
    <property type="entry name" value="RIBOSOMAL PROTEIN S9"/>
    <property type="match status" value="1"/>
</dbReference>
<evidence type="ECO:0000256" key="1">
    <source>
        <dbReference type="ARBA" id="ARBA00005251"/>
    </source>
</evidence>
<dbReference type="Gene3D" id="3.30.230.10">
    <property type="match status" value="1"/>
</dbReference>
<dbReference type="SUPFAM" id="SSF54211">
    <property type="entry name" value="Ribosomal protein S5 domain 2-like"/>
    <property type="match status" value="1"/>
</dbReference>
<dbReference type="GO" id="GO:0006412">
    <property type="term" value="P:translation"/>
    <property type="evidence" value="ECO:0007669"/>
    <property type="project" value="InterPro"/>
</dbReference>
<dbReference type="PANTHER" id="PTHR21569:SF1">
    <property type="entry name" value="SMALL RIBOSOMAL SUBUNIT PROTEIN US9M"/>
    <property type="match status" value="1"/>
</dbReference>
<dbReference type="PROSITE" id="PS00360">
    <property type="entry name" value="RIBOSOMAL_S9"/>
    <property type="match status" value="1"/>
</dbReference>
<keyword evidence="3" id="KW-0687">Ribonucleoprotein</keyword>
<name>X1MB30_9ZZZZ</name>
<dbReference type="HAMAP" id="MF_00532_B">
    <property type="entry name" value="Ribosomal_uS9_B"/>
    <property type="match status" value="1"/>
</dbReference>
<protein>
    <recommendedName>
        <fullName evidence="6">30S ribosomal protein S9</fullName>
    </recommendedName>
</protein>
<gene>
    <name evidence="5" type="ORF">S06H3_36188</name>
</gene>
<feature type="region of interest" description="Disordered" evidence="4">
    <location>
        <begin position="1"/>
        <end position="24"/>
    </location>
</feature>